<evidence type="ECO:0000256" key="3">
    <source>
        <dbReference type="ARBA" id="ARBA00022840"/>
    </source>
</evidence>
<keyword evidence="1 8" id="KW-0436">Ligase</keyword>
<accession>A0ABP6L3G7</accession>
<evidence type="ECO:0000313" key="11">
    <source>
        <dbReference type="Proteomes" id="UP001501532"/>
    </source>
</evidence>
<dbReference type="InterPro" id="IPR014729">
    <property type="entry name" value="Rossmann-like_a/b/a_fold"/>
</dbReference>
<evidence type="ECO:0000313" key="10">
    <source>
        <dbReference type="EMBL" id="GAA3029982.1"/>
    </source>
</evidence>
<organism evidence="10 11">
    <name type="scientific">Streptomyces glomeratus</name>
    <dbReference type="NCBI Taxonomy" id="284452"/>
    <lineage>
        <taxon>Bacteria</taxon>
        <taxon>Bacillati</taxon>
        <taxon>Actinomycetota</taxon>
        <taxon>Actinomycetes</taxon>
        <taxon>Kitasatosporales</taxon>
        <taxon>Streptomycetaceae</taxon>
        <taxon>Streptomyces</taxon>
    </lineage>
</organism>
<dbReference type="PANTHER" id="PTHR45765">
    <property type="entry name" value="METHIONINE--TRNA LIGASE"/>
    <property type="match status" value="1"/>
</dbReference>
<evidence type="ECO:0000256" key="7">
    <source>
        <dbReference type="ARBA" id="ARBA00047364"/>
    </source>
</evidence>
<dbReference type="InterPro" id="IPR033911">
    <property type="entry name" value="MetRS_core"/>
</dbReference>
<keyword evidence="11" id="KW-1185">Reference proteome</keyword>
<evidence type="ECO:0000256" key="5">
    <source>
        <dbReference type="ARBA" id="ARBA00023146"/>
    </source>
</evidence>
<feature type="domain" description="Methionyl/Leucyl tRNA synthetase" evidence="9">
    <location>
        <begin position="13"/>
        <end position="384"/>
    </location>
</feature>
<name>A0ABP6L3G7_9ACTN</name>
<evidence type="ECO:0000256" key="4">
    <source>
        <dbReference type="ARBA" id="ARBA00022917"/>
    </source>
</evidence>
<dbReference type="InterPro" id="IPR015413">
    <property type="entry name" value="Methionyl/Leucyl_tRNA_Synth"/>
</dbReference>
<dbReference type="EMBL" id="BAAAUF010000008">
    <property type="protein sequence ID" value="GAA3029982.1"/>
    <property type="molecule type" value="Genomic_DNA"/>
</dbReference>
<dbReference type="PROSITE" id="PS00178">
    <property type="entry name" value="AA_TRNA_LIGASE_I"/>
    <property type="match status" value="1"/>
</dbReference>
<evidence type="ECO:0000259" key="9">
    <source>
        <dbReference type="Pfam" id="PF09334"/>
    </source>
</evidence>
<proteinExistence type="inferred from homology"/>
<dbReference type="SUPFAM" id="SSF52374">
    <property type="entry name" value="Nucleotidylyl transferase"/>
    <property type="match status" value="1"/>
</dbReference>
<dbReference type="GO" id="GO:0016874">
    <property type="term" value="F:ligase activity"/>
    <property type="evidence" value="ECO:0007669"/>
    <property type="project" value="UniProtKB-KW"/>
</dbReference>
<evidence type="ECO:0000256" key="1">
    <source>
        <dbReference type="ARBA" id="ARBA00022598"/>
    </source>
</evidence>
<dbReference type="InterPro" id="IPR023458">
    <property type="entry name" value="Met-tRNA_ligase_1"/>
</dbReference>
<evidence type="ECO:0000256" key="8">
    <source>
        <dbReference type="RuleBase" id="RU363039"/>
    </source>
</evidence>
<dbReference type="PANTHER" id="PTHR45765:SF1">
    <property type="entry name" value="METHIONINE--TRNA LIGASE, CYTOPLASMIC"/>
    <property type="match status" value="1"/>
</dbReference>
<evidence type="ECO:0000256" key="6">
    <source>
        <dbReference type="ARBA" id="ARBA00030904"/>
    </source>
</evidence>
<evidence type="ECO:0000256" key="2">
    <source>
        <dbReference type="ARBA" id="ARBA00022741"/>
    </source>
</evidence>
<keyword evidence="5 8" id="KW-0030">Aminoacyl-tRNA synthetase</keyword>
<dbReference type="Pfam" id="PF09334">
    <property type="entry name" value="tRNA-synt_1g"/>
    <property type="match status" value="1"/>
</dbReference>
<sequence length="460" mass="49351">MAAADGTQGPVVVLSPPPTPNGPLHLGHLSGPYLAADIATRAARARGERVLAVCGTDDHQNYVVTKAEQLGRKPDEVADEYRELIQQAFSLAGIGHDVFTAPRTDAGYRSAVLRFLEEMREGGLVRDGSWTMAVCETCRRTLHHAYATGGCPACGASMGGGTCEGCGGFTSAAGLTGLRCAGCGGAPRRVRYRGPVFALGRHREALTEIWSRAHIPPRVRALLARLLEQGLPDVPVAYPTDWGIETSDGTERIDVWFEMGLAYLYVIGRHLDPKARTLAEHARAFAGAGALWPFLGLDNAFYYAVLFPALAVAVGVPGDKALTGLVVNEFYRLDGRKFSTSRGHALWAHETLAERDPRAVRLFLSWDRPAPYASNFTAEAFEANVRRWPLSTTGAGTGGPRQDLALVHAELDRAEHALSWESFDPALAARCLLPAALDTGHARAQELLGLLTGRSGGPGR</sequence>
<dbReference type="InterPro" id="IPR029038">
    <property type="entry name" value="MetRS_Zn"/>
</dbReference>
<dbReference type="PRINTS" id="PR01041">
    <property type="entry name" value="TRNASYNTHMET"/>
</dbReference>
<dbReference type="RefSeq" id="WP_234516443.1">
    <property type="nucleotide sequence ID" value="NZ_BAAAUF010000008.1"/>
</dbReference>
<comment type="catalytic activity">
    <reaction evidence="7">
        <text>tRNA(Met) + L-methionine + ATP = L-methionyl-tRNA(Met) + AMP + diphosphate</text>
        <dbReference type="Rhea" id="RHEA:13481"/>
        <dbReference type="Rhea" id="RHEA-COMP:9667"/>
        <dbReference type="Rhea" id="RHEA-COMP:9698"/>
        <dbReference type="ChEBI" id="CHEBI:30616"/>
        <dbReference type="ChEBI" id="CHEBI:33019"/>
        <dbReference type="ChEBI" id="CHEBI:57844"/>
        <dbReference type="ChEBI" id="CHEBI:78442"/>
        <dbReference type="ChEBI" id="CHEBI:78530"/>
        <dbReference type="ChEBI" id="CHEBI:456215"/>
        <dbReference type="EC" id="6.1.1.10"/>
    </reaction>
</comment>
<comment type="similarity">
    <text evidence="8">Belongs to the class-I aminoacyl-tRNA synthetase family.</text>
</comment>
<dbReference type="InterPro" id="IPR001412">
    <property type="entry name" value="aa-tRNA-synth_I_CS"/>
</dbReference>
<keyword evidence="4 8" id="KW-0648">Protein biosynthesis</keyword>
<dbReference type="Gene3D" id="3.40.50.620">
    <property type="entry name" value="HUPs"/>
    <property type="match status" value="1"/>
</dbReference>
<comment type="caution">
    <text evidence="10">The sequence shown here is derived from an EMBL/GenBank/DDBJ whole genome shotgun (WGS) entry which is preliminary data.</text>
</comment>
<dbReference type="Gene3D" id="2.20.28.20">
    <property type="entry name" value="Methionyl-tRNA synthetase, Zn-domain"/>
    <property type="match status" value="1"/>
</dbReference>
<protein>
    <recommendedName>
        <fullName evidence="6">Methionyl-tRNA synthetase</fullName>
    </recommendedName>
</protein>
<keyword evidence="3 8" id="KW-0067">ATP-binding</keyword>
<keyword evidence="2 8" id="KW-0547">Nucleotide-binding</keyword>
<dbReference type="Proteomes" id="UP001501532">
    <property type="component" value="Unassembled WGS sequence"/>
</dbReference>
<reference evidence="11" key="1">
    <citation type="journal article" date="2019" name="Int. J. Syst. Evol. Microbiol.">
        <title>The Global Catalogue of Microorganisms (GCM) 10K type strain sequencing project: providing services to taxonomists for standard genome sequencing and annotation.</title>
        <authorList>
            <consortium name="The Broad Institute Genomics Platform"/>
            <consortium name="The Broad Institute Genome Sequencing Center for Infectious Disease"/>
            <person name="Wu L."/>
            <person name="Ma J."/>
        </authorList>
    </citation>
    <scope>NUCLEOTIDE SEQUENCE [LARGE SCALE GENOMIC DNA]</scope>
    <source>
        <strain evidence="11">JCM 9091</strain>
    </source>
</reference>
<gene>
    <name evidence="10" type="ORF">GCM10010448_09970</name>
</gene>